<dbReference type="InterPro" id="IPR046357">
    <property type="entry name" value="PPIase_dom_sf"/>
</dbReference>
<feature type="domain" description="PpiC" evidence="6">
    <location>
        <begin position="99"/>
        <end position="199"/>
    </location>
</feature>
<dbReference type="Gene3D" id="3.10.50.40">
    <property type="match status" value="1"/>
</dbReference>
<organism evidence="7 8">
    <name type="scientific">Venatoribacter cucullus</name>
    <dbReference type="NCBI Taxonomy" id="2661630"/>
    <lineage>
        <taxon>Bacteria</taxon>
        <taxon>Pseudomonadati</taxon>
        <taxon>Pseudomonadota</taxon>
        <taxon>Gammaproteobacteria</taxon>
        <taxon>Oceanospirillales</taxon>
        <taxon>Oceanospirillaceae</taxon>
        <taxon>Venatoribacter</taxon>
    </lineage>
</organism>
<evidence type="ECO:0000259" key="6">
    <source>
        <dbReference type="PROSITE" id="PS50198"/>
    </source>
</evidence>
<name>A0A9X7V074_9GAMM</name>
<evidence type="ECO:0000256" key="4">
    <source>
        <dbReference type="ARBA" id="ARBA00023110"/>
    </source>
</evidence>
<evidence type="ECO:0000313" key="7">
    <source>
        <dbReference type="EMBL" id="QQD25435.1"/>
    </source>
</evidence>
<comment type="catalytic activity">
    <reaction evidence="1">
        <text>[protein]-peptidylproline (omega=180) = [protein]-peptidylproline (omega=0)</text>
        <dbReference type="Rhea" id="RHEA:16237"/>
        <dbReference type="Rhea" id="RHEA-COMP:10747"/>
        <dbReference type="Rhea" id="RHEA-COMP:10748"/>
        <dbReference type="ChEBI" id="CHEBI:83833"/>
        <dbReference type="ChEBI" id="CHEBI:83834"/>
        <dbReference type="EC" id="5.2.1.8"/>
    </reaction>
</comment>
<dbReference type="PROSITE" id="PS01096">
    <property type="entry name" value="PPIC_PPIASE_1"/>
    <property type="match status" value="1"/>
</dbReference>
<dbReference type="AlphaFoldDB" id="A0A9X7V074"/>
<dbReference type="InterPro" id="IPR050245">
    <property type="entry name" value="PrsA_foldase"/>
</dbReference>
<keyword evidence="8" id="KW-1185">Reference proteome</keyword>
<dbReference type="InterPro" id="IPR027304">
    <property type="entry name" value="Trigger_fact/SurA_dom_sf"/>
</dbReference>
<dbReference type="Proteomes" id="UP000596074">
    <property type="component" value="Chromosome"/>
</dbReference>
<sequence>MIKVNDVAIPESAILEEMQYHPAETKRQAMLKAAETLVIGEILRQRAAALGLSVADSGSLAGQDDFIEQLLDRDVDMPQASDDECRHYFEKNRPRFTTSPLVELRHILVAAAPDDEQQRVESQTIAETLLAQLRAGENFAALAKQYSACPSKETGGSLGQISAGQTVPEFERQIFAAEPGLLPAPVESRYGFHIVSIERKVAGKPLPYDQVEGRIRQYLNEKVKAKATAQYIQSLIQQIRLEGFDFAVSESPLMQ</sequence>
<dbReference type="EC" id="5.2.1.8" evidence="3"/>
<protein>
    <recommendedName>
        <fullName evidence="3">peptidylprolyl isomerase</fullName>
        <ecNumber evidence="3">5.2.1.8</ecNumber>
    </recommendedName>
</protein>
<dbReference type="PANTHER" id="PTHR47245">
    <property type="entry name" value="PEPTIDYLPROLYL ISOMERASE"/>
    <property type="match status" value="1"/>
</dbReference>
<dbReference type="InterPro" id="IPR000297">
    <property type="entry name" value="PPIase_PpiC"/>
</dbReference>
<evidence type="ECO:0000256" key="2">
    <source>
        <dbReference type="ARBA" id="ARBA00007656"/>
    </source>
</evidence>
<evidence type="ECO:0000256" key="3">
    <source>
        <dbReference type="ARBA" id="ARBA00013194"/>
    </source>
</evidence>
<gene>
    <name evidence="7" type="ORF">GJQ55_05135</name>
</gene>
<dbReference type="SUPFAM" id="SSF54534">
    <property type="entry name" value="FKBP-like"/>
    <property type="match status" value="1"/>
</dbReference>
<dbReference type="InterPro" id="IPR023058">
    <property type="entry name" value="PPIase_PpiC_CS"/>
</dbReference>
<dbReference type="EMBL" id="CP046056">
    <property type="protein sequence ID" value="QQD25435.1"/>
    <property type="molecule type" value="Genomic_DNA"/>
</dbReference>
<dbReference type="PROSITE" id="PS50198">
    <property type="entry name" value="PPIC_PPIASE_2"/>
    <property type="match status" value="1"/>
</dbReference>
<reference evidence="7 8" key="1">
    <citation type="submission" date="2019-11" db="EMBL/GenBank/DDBJ databases">
        <title>Venatorbacter sp. nov. a predator of Campylobacter and other Gram-negative bacteria.</title>
        <authorList>
            <person name="Saeedi A."/>
            <person name="Cummings N.J."/>
            <person name="Connerton I.F."/>
            <person name="Connerton P.L."/>
        </authorList>
    </citation>
    <scope>NUCLEOTIDE SEQUENCE [LARGE SCALE GENOMIC DNA]</scope>
    <source>
        <strain evidence="7">XL5</strain>
    </source>
</reference>
<dbReference type="SUPFAM" id="SSF109998">
    <property type="entry name" value="Triger factor/SurA peptide-binding domain-like"/>
    <property type="match status" value="1"/>
</dbReference>
<evidence type="ECO:0000256" key="5">
    <source>
        <dbReference type="PROSITE-ProRule" id="PRU00278"/>
    </source>
</evidence>
<dbReference type="GO" id="GO:0003755">
    <property type="term" value="F:peptidyl-prolyl cis-trans isomerase activity"/>
    <property type="evidence" value="ECO:0007669"/>
    <property type="project" value="UniProtKB-KW"/>
</dbReference>
<proteinExistence type="inferred from homology"/>
<dbReference type="Pfam" id="PF00639">
    <property type="entry name" value="Rotamase"/>
    <property type="match status" value="1"/>
</dbReference>
<evidence type="ECO:0000313" key="8">
    <source>
        <dbReference type="Proteomes" id="UP000596074"/>
    </source>
</evidence>
<keyword evidence="5 7" id="KW-0413">Isomerase</keyword>
<keyword evidence="4 5" id="KW-0697">Rotamase</keyword>
<dbReference type="KEGG" id="vcw:GJQ55_05135"/>
<evidence type="ECO:0000256" key="1">
    <source>
        <dbReference type="ARBA" id="ARBA00000971"/>
    </source>
</evidence>
<comment type="similarity">
    <text evidence="2">Belongs to the PpiC/parvulin rotamase family.</text>
</comment>
<accession>A0A9X7V074</accession>
<dbReference type="PANTHER" id="PTHR47245:SF2">
    <property type="entry name" value="PEPTIDYL-PROLYL CIS-TRANS ISOMERASE HP_0175-RELATED"/>
    <property type="match status" value="1"/>
</dbReference>